<protein>
    <recommendedName>
        <fullName evidence="4">Extracellular solute-binding protein</fullName>
    </recommendedName>
</protein>
<comment type="caution">
    <text evidence="2">The sequence shown here is derived from an EMBL/GenBank/DDBJ whole genome shotgun (WGS) entry which is preliminary data.</text>
</comment>
<dbReference type="PANTHER" id="PTHR43649:SF12">
    <property type="entry name" value="DIACETYLCHITOBIOSE BINDING PROTEIN DASA"/>
    <property type="match status" value="1"/>
</dbReference>
<dbReference type="Pfam" id="PF01547">
    <property type="entry name" value="SBP_bac_1"/>
    <property type="match status" value="1"/>
</dbReference>
<dbReference type="InterPro" id="IPR050490">
    <property type="entry name" value="Bact_solute-bd_prot1"/>
</dbReference>
<keyword evidence="1" id="KW-0732">Signal</keyword>
<accession>A0ABP8A550</accession>
<evidence type="ECO:0000313" key="3">
    <source>
        <dbReference type="Proteomes" id="UP001501079"/>
    </source>
</evidence>
<evidence type="ECO:0000256" key="1">
    <source>
        <dbReference type="SAM" id="SignalP"/>
    </source>
</evidence>
<dbReference type="Proteomes" id="UP001501079">
    <property type="component" value="Unassembled WGS sequence"/>
</dbReference>
<dbReference type="PROSITE" id="PS51257">
    <property type="entry name" value="PROKAR_LIPOPROTEIN"/>
    <property type="match status" value="1"/>
</dbReference>
<gene>
    <name evidence="2" type="ORF">GCM10022287_27880</name>
</gene>
<evidence type="ECO:0008006" key="4">
    <source>
        <dbReference type="Google" id="ProtNLM"/>
    </source>
</evidence>
<feature type="chain" id="PRO_5046571069" description="Extracellular solute-binding protein" evidence="1">
    <location>
        <begin position="31"/>
        <end position="464"/>
    </location>
</feature>
<evidence type="ECO:0000313" key="2">
    <source>
        <dbReference type="EMBL" id="GAA4178099.1"/>
    </source>
</evidence>
<proteinExistence type="predicted"/>
<reference evidence="3" key="1">
    <citation type="journal article" date="2019" name="Int. J. Syst. Evol. Microbiol.">
        <title>The Global Catalogue of Microorganisms (GCM) 10K type strain sequencing project: providing services to taxonomists for standard genome sequencing and annotation.</title>
        <authorList>
            <consortium name="The Broad Institute Genomics Platform"/>
            <consortium name="The Broad Institute Genome Sequencing Center for Infectious Disease"/>
            <person name="Wu L."/>
            <person name="Ma J."/>
        </authorList>
    </citation>
    <scope>NUCLEOTIDE SEQUENCE [LARGE SCALE GENOMIC DNA]</scope>
    <source>
        <strain evidence="3">JCM 17591</strain>
    </source>
</reference>
<feature type="signal peptide" evidence="1">
    <location>
        <begin position="1"/>
        <end position="30"/>
    </location>
</feature>
<dbReference type="SUPFAM" id="SSF53850">
    <property type="entry name" value="Periplasmic binding protein-like II"/>
    <property type="match status" value="1"/>
</dbReference>
<sequence>MRMRKLVAAAAVSAALALTVAGCSSSGTNASSTGSNGVKVPDFTAKPAKTLTVEGVNPTDEVATSRVDYADSKLKAEGVSVTLNKATFDPQKFTAQIASGKVPDLIYMDRAQVATFASKGLVVPLDQCFKDNNVSATKAYYPAILDAVKYQGDTYAIPEFWQTNAIMLNQRVLQKAGVTADDFNMKNPDAVLAAAKKVYQASGGKPSVIGFDPAVSGGNANVWLFAFGGGLVDSKGKPTLNSDANIKAFTWLKQLYDEQGGYAKAASYVNTFDYFGDDNQYVKDQVGAELVQQWYPAVLTAVASKIDISAVPLTNTSGQPIGLADGNAYAIPAASKNPQAACQWALDMTSATAWNKAAAARLATDAKQNPNIFTGLFTGSPEADKAINAKQTSGGIAGFQQVEQAFNQTLTNGISWGSSPVGQQVTTELTNAVVPAMTGAKSVKQALDDAQTAALREYSQASKK</sequence>
<keyword evidence="3" id="KW-1185">Reference proteome</keyword>
<dbReference type="PANTHER" id="PTHR43649">
    <property type="entry name" value="ARABINOSE-BINDING PROTEIN-RELATED"/>
    <property type="match status" value="1"/>
</dbReference>
<dbReference type="InterPro" id="IPR006059">
    <property type="entry name" value="SBP"/>
</dbReference>
<organism evidence="2 3">
    <name type="scientific">Gryllotalpicola koreensis</name>
    <dbReference type="NCBI Taxonomy" id="993086"/>
    <lineage>
        <taxon>Bacteria</taxon>
        <taxon>Bacillati</taxon>
        <taxon>Actinomycetota</taxon>
        <taxon>Actinomycetes</taxon>
        <taxon>Micrococcales</taxon>
        <taxon>Microbacteriaceae</taxon>
        <taxon>Gryllotalpicola</taxon>
    </lineage>
</organism>
<dbReference type="EMBL" id="BAABBW010000004">
    <property type="protein sequence ID" value="GAA4178099.1"/>
    <property type="molecule type" value="Genomic_DNA"/>
</dbReference>
<dbReference type="Gene3D" id="3.40.190.10">
    <property type="entry name" value="Periplasmic binding protein-like II"/>
    <property type="match status" value="1"/>
</dbReference>
<name>A0ABP8A550_9MICO</name>